<dbReference type="RefSeq" id="WP_093260680.1">
    <property type="nucleotide sequence ID" value="NZ_FNOK01000002.1"/>
</dbReference>
<dbReference type="InterPro" id="IPR043917">
    <property type="entry name" value="DUF5753"/>
</dbReference>
<evidence type="ECO:0000313" key="3">
    <source>
        <dbReference type="Proteomes" id="UP000199529"/>
    </source>
</evidence>
<reference evidence="3" key="1">
    <citation type="submission" date="2016-10" db="EMBL/GenBank/DDBJ databases">
        <authorList>
            <person name="Varghese N."/>
            <person name="Submissions S."/>
        </authorList>
    </citation>
    <scope>NUCLEOTIDE SEQUENCE [LARGE SCALE GENOMIC DNA]</scope>
    <source>
        <strain evidence="3">CGMCC 4.3530</strain>
    </source>
</reference>
<dbReference type="CDD" id="cd00093">
    <property type="entry name" value="HTH_XRE"/>
    <property type="match status" value="1"/>
</dbReference>
<dbReference type="Gene3D" id="1.10.260.40">
    <property type="entry name" value="lambda repressor-like DNA-binding domains"/>
    <property type="match status" value="1"/>
</dbReference>
<evidence type="ECO:0000259" key="1">
    <source>
        <dbReference type="PROSITE" id="PS50943"/>
    </source>
</evidence>
<evidence type="ECO:0000313" key="2">
    <source>
        <dbReference type="EMBL" id="SDW25587.1"/>
    </source>
</evidence>
<dbReference type="InterPro" id="IPR010982">
    <property type="entry name" value="Lambda_DNA-bd_dom_sf"/>
</dbReference>
<dbReference type="SUPFAM" id="SSF47413">
    <property type="entry name" value="lambda repressor-like DNA-binding domains"/>
    <property type="match status" value="1"/>
</dbReference>
<proteinExistence type="predicted"/>
<gene>
    <name evidence="2" type="ORF">SAMN05216215_100280</name>
</gene>
<protein>
    <submittedName>
        <fullName evidence="2">Helix-turn-helix domain-containing protein</fullName>
    </submittedName>
</protein>
<dbReference type="EMBL" id="FNOK01000002">
    <property type="protein sequence ID" value="SDW25587.1"/>
    <property type="molecule type" value="Genomic_DNA"/>
</dbReference>
<feature type="domain" description="HTH cro/C1-type" evidence="1">
    <location>
        <begin position="17"/>
        <end position="71"/>
    </location>
</feature>
<dbReference type="OrthoDB" id="4285266at2"/>
<keyword evidence="3" id="KW-1185">Reference proteome</keyword>
<dbReference type="GO" id="GO:0003677">
    <property type="term" value="F:DNA binding"/>
    <property type="evidence" value="ECO:0007669"/>
    <property type="project" value="InterPro"/>
</dbReference>
<name>A0A1H2S1T1_9PSEU</name>
<dbReference type="Pfam" id="PF13560">
    <property type="entry name" value="HTH_31"/>
    <property type="match status" value="1"/>
</dbReference>
<dbReference type="AlphaFoldDB" id="A0A1H2S1T1"/>
<dbReference type="Pfam" id="PF19054">
    <property type="entry name" value="DUF5753"/>
    <property type="match status" value="1"/>
</dbReference>
<organism evidence="2 3">
    <name type="scientific">Saccharopolyspora shandongensis</name>
    <dbReference type="NCBI Taxonomy" id="418495"/>
    <lineage>
        <taxon>Bacteria</taxon>
        <taxon>Bacillati</taxon>
        <taxon>Actinomycetota</taxon>
        <taxon>Actinomycetes</taxon>
        <taxon>Pseudonocardiales</taxon>
        <taxon>Pseudonocardiaceae</taxon>
        <taxon>Saccharopolyspora</taxon>
    </lineage>
</organism>
<dbReference type="InterPro" id="IPR001387">
    <property type="entry name" value="Cro/C1-type_HTH"/>
</dbReference>
<dbReference type="PROSITE" id="PS50943">
    <property type="entry name" value="HTH_CROC1"/>
    <property type="match status" value="1"/>
</dbReference>
<accession>A0A1H2S1T1</accession>
<dbReference type="Proteomes" id="UP000199529">
    <property type="component" value="Unassembled WGS sequence"/>
</dbReference>
<dbReference type="SMART" id="SM00530">
    <property type="entry name" value="HTH_XRE"/>
    <property type="match status" value="1"/>
</dbReference>
<dbReference type="STRING" id="418495.SAMN05216215_100280"/>
<sequence length="287" mass="31983">MAPSSSTVANWALGLRLREKREEVGLTGGEAAKKIGIAGAYLSEVEHGKKNLAVDRLDALINVYGFNDGEAEELRRFREQATERGWWTKYSPLFTNPDLIRFFGLEHGAERIHAFACNIVNGMLQTDEYARAIIESGSPNLRLAETDRRLRCRLFRQRRLTDDDPVRFCSIMSEAVIRQQIGGPRVLKGQLEHLATLIDEHPETIEVRIVPFEAAAHDALGGSAFLLLGFPDEELPSVLWQESITSTLLTSDAVTIREYSIALAGATSVSLSREESFELIRKASSKL</sequence>